<dbReference type="AlphaFoldDB" id="Q4RKI0"/>
<dbReference type="GO" id="GO:0005794">
    <property type="term" value="C:Golgi apparatus"/>
    <property type="evidence" value="ECO:0007669"/>
    <property type="project" value="TreeGrafter"/>
</dbReference>
<dbReference type="GO" id="GO:0006493">
    <property type="term" value="P:protein O-linked glycosylation"/>
    <property type="evidence" value="ECO:0007669"/>
    <property type="project" value="TreeGrafter"/>
</dbReference>
<keyword evidence="2" id="KW-1015">Disulfide bond</keyword>
<dbReference type="Pfam" id="PF00535">
    <property type="entry name" value="Glycos_transf_2"/>
    <property type="match status" value="1"/>
</dbReference>
<evidence type="ECO:0000256" key="1">
    <source>
        <dbReference type="ARBA" id="ARBA00022679"/>
    </source>
</evidence>
<dbReference type="InterPro" id="IPR027791">
    <property type="entry name" value="Galactosyl_T_C"/>
</dbReference>
<feature type="non-terminal residue" evidence="5">
    <location>
        <position position="1"/>
    </location>
</feature>
<keyword evidence="1" id="KW-0808">Transferase</keyword>
<dbReference type="PANTHER" id="PTHR11675">
    <property type="entry name" value="N-ACETYLGALACTOSAMINYLTRANSFERASE"/>
    <property type="match status" value="1"/>
</dbReference>
<evidence type="ECO:0000256" key="2">
    <source>
        <dbReference type="ARBA" id="ARBA00023157"/>
    </source>
</evidence>
<proteinExistence type="predicted"/>
<protein>
    <submittedName>
        <fullName evidence="5">(spotted green pufferfish) hypothetical protein</fullName>
    </submittedName>
</protein>
<dbReference type="KEGG" id="tng:GSTEN00032948G001"/>
<evidence type="ECO:0000259" key="3">
    <source>
        <dbReference type="Pfam" id="PF00535"/>
    </source>
</evidence>
<reference evidence="5" key="1">
    <citation type="journal article" date="2004" name="Nature">
        <title>Genome duplication in the teleost fish Tetraodon nigroviridis reveals the early vertebrate proto-karyotype.</title>
        <authorList>
            <person name="Jaillon O."/>
            <person name="Aury J.-M."/>
            <person name="Brunet F."/>
            <person name="Petit J.-L."/>
            <person name="Stange-Thomann N."/>
            <person name="Mauceli E."/>
            <person name="Bouneau L."/>
            <person name="Fischer C."/>
            <person name="Ozouf-Costaz C."/>
            <person name="Bernot A."/>
            <person name="Nicaud S."/>
            <person name="Jaffe D."/>
            <person name="Fisher S."/>
            <person name="Lutfalla G."/>
            <person name="Dossat C."/>
            <person name="Segurens B."/>
            <person name="Dasilva C."/>
            <person name="Salanoubat M."/>
            <person name="Levy M."/>
            <person name="Boudet N."/>
            <person name="Castellano S."/>
            <person name="Anthouard V."/>
            <person name="Jubin C."/>
            <person name="Castelli V."/>
            <person name="Katinka M."/>
            <person name="Vacherie B."/>
            <person name="Biemont C."/>
            <person name="Skalli Z."/>
            <person name="Cattolico L."/>
            <person name="Poulain J."/>
            <person name="De Berardinis V."/>
            <person name="Cruaud C."/>
            <person name="Duprat S."/>
            <person name="Brottier P."/>
            <person name="Coutanceau J.-P."/>
            <person name="Gouzy J."/>
            <person name="Parra G."/>
            <person name="Lardier G."/>
            <person name="Chapple C."/>
            <person name="McKernan K.J."/>
            <person name="McEwan P."/>
            <person name="Bosak S."/>
            <person name="Kellis M."/>
            <person name="Volff J.-N."/>
            <person name="Guigo R."/>
            <person name="Zody M.C."/>
            <person name="Mesirov J."/>
            <person name="Lindblad-Toh K."/>
            <person name="Birren B."/>
            <person name="Nusbaum C."/>
            <person name="Kahn D."/>
            <person name="Robinson-Rechavi M."/>
            <person name="Laudet V."/>
            <person name="Schachter V."/>
            <person name="Quetier F."/>
            <person name="Saurin W."/>
            <person name="Scarpelli C."/>
            <person name="Wincker P."/>
            <person name="Lander E.S."/>
            <person name="Weissenbach J."/>
            <person name="Roest Crollius H."/>
        </authorList>
    </citation>
    <scope>NUCLEOTIDE SEQUENCE [LARGE SCALE GENOMIC DNA]</scope>
</reference>
<dbReference type="EMBL" id="CAAE01015029">
    <property type="protein sequence ID" value="CAG11102.1"/>
    <property type="molecule type" value="Genomic_DNA"/>
</dbReference>
<dbReference type="Pfam" id="PF02709">
    <property type="entry name" value="Glyco_transf_7C"/>
    <property type="match status" value="1"/>
</dbReference>
<dbReference type="Gene3D" id="3.90.550.10">
    <property type="entry name" value="Spore Coat Polysaccharide Biosynthesis Protein SpsA, Chain A"/>
    <property type="match status" value="1"/>
</dbReference>
<sequence length="531" mass="60767">MGRWSRAVRRRTVCLWLLLLGFALFTLVLPDLFSRDRHNDPGSPSRSRYRAPRAPDLEVIVDSRDPALELDADLPPLKSLQEDQLLFVSGTKNPSQKKAYKVLLPGTNKDNRDVASAARGEAGNAMRLYLEDTGEDAEPSSLRKYGFNEAVSEGISVHRRLPEARHPRCLQQQYSESLPSASVVICFHNEAWSTLLRTVHSVLSTAPRRHLRELLLVDDLSQHGHLKGVLSEYLSHLSRVRLLRSARRLGVAGCRALGASKAEGELLVFMDSHCECQKGWLEPLLERVAQDRTRVVSPIIDAIDWRTFRYNATQWPVRGVFNWRLDFRWESHTLLPDKDPGSAVRALRLCRRLTETARFRSPVLGGEVFAIDRHFFQHVGGFDPGMLLWGEEQIELSIRVWSCGGSMEVAPCSRVAHLDHHSLPYTFPDQDLLENNKIRIAEIWMGAYRKIFYRRDTLAHFIRQVGGRERLLFEHLTRKRNRGNVSVQSESPQITERLQLQKSLGCKNFQWYLTTVYPQLYIPEDRPALSG</sequence>
<dbReference type="InterPro" id="IPR001173">
    <property type="entry name" value="Glyco_trans_2-like"/>
</dbReference>
<gene>
    <name evidence="5" type="ORF">GSTENG00032948001</name>
</gene>
<feature type="domain" description="Galactosyltransferase C-terminal" evidence="4">
    <location>
        <begin position="361"/>
        <end position="421"/>
    </location>
</feature>
<evidence type="ECO:0000259" key="4">
    <source>
        <dbReference type="Pfam" id="PF02709"/>
    </source>
</evidence>
<accession>Q4RKI0</accession>
<dbReference type="OrthoDB" id="416652at2759"/>
<comment type="caution">
    <text evidence="5">The sequence shown here is derived from an EMBL/GenBank/DDBJ whole genome shotgun (WGS) entry which is preliminary data.</text>
</comment>
<evidence type="ECO:0000313" key="5">
    <source>
        <dbReference type="EMBL" id="CAG11102.1"/>
    </source>
</evidence>
<dbReference type="InterPro" id="IPR029044">
    <property type="entry name" value="Nucleotide-diphossugar_trans"/>
</dbReference>
<dbReference type="GO" id="GO:0004653">
    <property type="term" value="F:polypeptide N-acetylgalactosaminyltransferase activity"/>
    <property type="evidence" value="ECO:0007669"/>
    <property type="project" value="TreeGrafter"/>
</dbReference>
<organism evidence="5">
    <name type="scientific">Tetraodon nigroviridis</name>
    <name type="common">Spotted green pufferfish</name>
    <name type="synonym">Chelonodon nigroviridis</name>
    <dbReference type="NCBI Taxonomy" id="99883"/>
    <lineage>
        <taxon>Eukaryota</taxon>
        <taxon>Metazoa</taxon>
        <taxon>Chordata</taxon>
        <taxon>Craniata</taxon>
        <taxon>Vertebrata</taxon>
        <taxon>Euteleostomi</taxon>
        <taxon>Actinopterygii</taxon>
        <taxon>Neopterygii</taxon>
        <taxon>Teleostei</taxon>
        <taxon>Neoteleostei</taxon>
        <taxon>Acanthomorphata</taxon>
        <taxon>Eupercaria</taxon>
        <taxon>Tetraodontiformes</taxon>
        <taxon>Tetradontoidea</taxon>
        <taxon>Tetraodontidae</taxon>
        <taxon>Tetraodon</taxon>
    </lineage>
</organism>
<dbReference type="SUPFAM" id="SSF53448">
    <property type="entry name" value="Nucleotide-diphospho-sugar transferases"/>
    <property type="match status" value="1"/>
</dbReference>
<name>Q4RKI0_TETNG</name>
<reference evidence="5" key="2">
    <citation type="submission" date="2004-02" db="EMBL/GenBank/DDBJ databases">
        <authorList>
            <consortium name="Genoscope"/>
            <consortium name="Whitehead Institute Centre for Genome Research"/>
        </authorList>
    </citation>
    <scope>NUCLEOTIDE SEQUENCE</scope>
</reference>
<feature type="domain" description="Glycosyltransferase 2-like" evidence="3">
    <location>
        <begin position="182"/>
        <end position="321"/>
    </location>
</feature>
<dbReference type="PANTHER" id="PTHR11675:SF36">
    <property type="entry name" value="POLYPEPTIDE N-ACETYLGALACTOSAMINYLTRANSFERASE 15"/>
    <property type="match status" value="1"/>
</dbReference>